<evidence type="ECO:0000313" key="1">
    <source>
        <dbReference type="EMBL" id="VEN33833.1"/>
    </source>
</evidence>
<gene>
    <name evidence="1" type="ORF">CALMAC_LOCUS229</name>
</gene>
<keyword evidence="2" id="KW-1185">Reference proteome</keyword>
<reference evidence="1 2" key="1">
    <citation type="submission" date="2019-01" db="EMBL/GenBank/DDBJ databases">
        <authorList>
            <person name="Sayadi A."/>
        </authorList>
    </citation>
    <scope>NUCLEOTIDE SEQUENCE [LARGE SCALE GENOMIC DNA]</scope>
</reference>
<name>A0A653BEC0_CALMS</name>
<proteinExistence type="predicted"/>
<dbReference type="EMBL" id="CAACVG010000242">
    <property type="protein sequence ID" value="VEN33833.1"/>
    <property type="molecule type" value="Genomic_DNA"/>
</dbReference>
<protein>
    <submittedName>
        <fullName evidence="1">Uncharacterized protein</fullName>
    </submittedName>
</protein>
<evidence type="ECO:0000313" key="2">
    <source>
        <dbReference type="Proteomes" id="UP000410492"/>
    </source>
</evidence>
<dbReference type="OrthoDB" id="7752123at2759"/>
<accession>A0A653BEC0</accession>
<organism evidence="1 2">
    <name type="scientific">Callosobruchus maculatus</name>
    <name type="common">Southern cowpea weevil</name>
    <name type="synonym">Pulse bruchid</name>
    <dbReference type="NCBI Taxonomy" id="64391"/>
    <lineage>
        <taxon>Eukaryota</taxon>
        <taxon>Metazoa</taxon>
        <taxon>Ecdysozoa</taxon>
        <taxon>Arthropoda</taxon>
        <taxon>Hexapoda</taxon>
        <taxon>Insecta</taxon>
        <taxon>Pterygota</taxon>
        <taxon>Neoptera</taxon>
        <taxon>Endopterygota</taxon>
        <taxon>Coleoptera</taxon>
        <taxon>Polyphaga</taxon>
        <taxon>Cucujiformia</taxon>
        <taxon>Chrysomeloidea</taxon>
        <taxon>Chrysomelidae</taxon>
        <taxon>Bruchinae</taxon>
        <taxon>Bruchini</taxon>
        <taxon>Callosobruchus</taxon>
    </lineage>
</organism>
<dbReference type="Proteomes" id="UP000410492">
    <property type="component" value="Unassembled WGS sequence"/>
</dbReference>
<sequence>MGNVRRLARRKFMSTKSFAAKEDYIDNRAEYVTLSMDEGLGIPYGTKVCIPELNGHFGHRIVLEVRDSSFDLSGSGYSRADICVRSEIDSYDAIVNRVVSLVFV</sequence>
<dbReference type="AlphaFoldDB" id="A0A653BEC0"/>